<proteinExistence type="predicted"/>
<dbReference type="Pfam" id="PF13966">
    <property type="entry name" value="zf-RVT"/>
    <property type="match status" value="1"/>
</dbReference>
<protein>
    <recommendedName>
        <fullName evidence="2">Reverse transcriptase zinc-binding domain-containing protein</fullName>
    </recommendedName>
</protein>
<feature type="domain" description="Reverse transcriptase zinc-binding" evidence="2">
    <location>
        <begin position="22"/>
        <end position="100"/>
    </location>
</feature>
<keyword evidence="1" id="KW-0812">Transmembrane</keyword>
<evidence type="ECO:0000313" key="4">
    <source>
        <dbReference type="Proteomes" id="UP001497480"/>
    </source>
</evidence>
<keyword evidence="1" id="KW-1133">Transmembrane helix</keyword>
<gene>
    <name evidence="3" type="ORF">LLUT_LOCUS29297</name>
</gene>
<dbReference type="Proteomes" id="UP001497480">
    <property type="component" value="Unassembled WGS sequence"/>
</dbReference>
<accession>A0AAV1Y2N1</accession>
<name>A0AAV1Y2N1_LUPLU</name>
<dbReference type="AlphaFoldDB" id="A0AAV1Y2N1"/>
<dbReference type="EMBL" id="CAXHTB010000021">
    <property type="protein sequence ID" value="CAL0328237.1"/>
    <property type="molecule type" value="Genomic_DNA"/>
</dbReference>
<feature type="transmembrane region" description="Helical" evidence="1">
    <location>
        <begin position="6"/>
        <end position="25"/>
    </location>
</feature>
<reference evidence="3 4" key="1">
    <citation type="submission" date="2024-03" db="EMBL/GenBank/DDBJ databases">
        <authorList>
            <person name="Martinez-Hernandez J."/>
        </authorList>
    </citation>
    <scope>NUCLEOTIDE SEQUENCE [LARGE SCALE GENOMIC DNA]</scope>
</reference>
<keyword evidence="4" id="KW-1185">Reference proteome</keyword>
<evidence type="ECO:0000259" key="2">
    <source>
        <dbReference type="Pfam" id="PF13966"/>
    </source>
</evidence>
<evidence type="ECO:0000313" key="3">
    <source>
        <dbReference type="EMBL" id="CAL0328237.1"/>
    </source>
</evidence>
<keyword evidence="1" id="KW-0472">Membrane</keyword>
<evidence type="ECO:0000256" key="1">
    <source>
        <dbReference type="SAM" id="Phobius"/>
    </source>
</evidence>
<dbReference type="InterPro" id="IPR026960">
    <property type="entry name" value="RVT-Znf"/>
</dbReference>
<organism evidence="3 4">
    <name type="scientific">Lupinus luteus</name>
    <name type="common">European yellow lupine</name>
    <dbReference type="NCBI Taxonomy" id="3873"/>
    <lineage>
        <taxon>Eukaryota</taxon>
        <taxon>Viridiplantae</taxon>
        <taxon>Streptophyta</taxon>
        <taxon>Embryophyta</taxon>
        <taxon>Tracheophyta</taxon>
        <taxon>Spermatophyta</taxon>
        <taxon>Magnoliopsida</taxon>
        <taxon>eudicotyledons</taxon>
        <taxon>Gunneridae</taxon>
        <taxon>Pentapetalae</taxon>
        <taxon>rosids</taxon>
        <taxon>fabids</taxon>
        <taxon>Fabales</taxon>
        <taxon>Fabaceae</taxon>
        <taxon>Papilionoideae</taxon>
        <taxon>50 kb inversion clade</taxon>
        <taxon>genistoids sensu lato</taxon>
        <taxon>core genistoids</taxon>
        <taxon>Genisteae</taxon>
        <taxon>Lupinus</taxon>
    </lineage>
</organism>
<sequence>MESLIFFLMTSWIILIYGYLLRLVWVSSVPAKVSCFVWKLLRGRLPSKSELLKWSINLHATVPGNTAVSVLDAAYCSCCIVGVETIQHLFIICPFVVNVWNCFYNWIGFDVILPTSCEDHFKLHVNCLQTGV</sequence>
<comment type="caution">
    <text evidence="3">The sequence shown here is derived from an EMBL/GenBank/DDBJ whole genome shotgun (WGS) entry which is preliminary data.</text>
</comment>